<dbReference type="Proteomes" id="UP000001979">
    <property type="component" value="Chromosome"/>
</dbReference>
<gene>
    <name evidence="3" type="ordered locus">Mbur_0123</name>
</gene>
<feature type="transmembrane region" description="Helical" evidence="1">
    <location>
        <begin position="7"/>
        <end position="28"/>
    </location>
</feature>
<evidence type="ECO:0000259" key="2">
    <source>
        <dbReference type="Pfam" id="PF04892"/>
    </source>
</evidence>
<dbReference type="InterPro" id="IPR006976">
    <property type="entry name" value="VanZ-like"/>
</dbReference>
<dbReference type="PANTHER" id="PTHR28008">
    <property type="entry name" value="DOMAIN PROTEIN, PUTATIVE (AFU_ORTHOLOGUE AFUA_3G10980)-RELATED"/>
    <property type="match status" value="1"/>
</dbReference>
<feature type="transmembrane region" description="Helical" evidence="1">
    <location>
        <begin position="134"/>
        <end position="156"/>
    </location>
</feature>
<proteinExistence type="predicted"/>
<evidence type="ECO:0000256" key="1">
    <source>
        <dbReference type="SAM" id="Phobius"/>
    </source>
</evidence>
<dbReference type="PIRSF" id="PIRSF019083">
    <property type="entry name" value="UCP019083_VanZ"/>
    <property type="match status" value="1"/>
</dbReference>
<reference evidence="4" key="1">
    <citation type="journal article" date="2009" name="ISME J.">
        <title>The genome sequence of the psychrophilic archaeon, Methanococcoides burtonii: the role of genome evolution in cold adaptation.</title>
        <authorList>
            <person name="Allen M.A."/>
            <person name="Lauro F.M."/>
            <person name="Williams T.J."/>
            <person name="Burg D."/>
            <person name="Siddiqui K.S."/>
            <person name="De Francisci D."/>
            <person name="Chong K.W."/>
            <person name="Pilak O."/>
            <person name="Chew H.H."/>
            <person name="De Maere M.Z."/>
            <person name="Ting L."/>
            <person name="Katrib M."/>
            <person name="Ng C."/>
            <person name="Sowers K.R."/>
            <person name="Galperin M.Y."/>
            <person name="Anderson I.J."/>
            <person name="Ivanova N."/>
            <person name="Dalin E."/>
            <person name="Martinez M."/>
            <person name="Lapidus A."/>
            <person name="Hauser L."/>
            <person name="Land M."/>
            <person name="Thomas T."/>
            <person name="Cavicchioli R."/>
        </authorList>
    </citation>
    <scope>NUCLEOTIDE SEQUENCE [LARGE SCALE GENOMIC DNA]</scope>
    <source>
        <strain evidence="4">DSM 6242 / NBRC 107633 / OCM 468 / ACE-M</strain>
    </source>
</reference>
<keyword evidence="1" id="KW-0472">Membrane</keyword>
<dbReference type="HOGENOM" id="CLU_096028_0_3_2"/>
<accession>Q12ZI5</accession>
<dbReference type="InterPro" id="IPR016747">
    <property type="entry name" value="Phosphotransbutyrylase"/>
</dbReference>
<name>Q12ZI5_METBU</name>
<keyword evidence="1" id="KW-0812">Transmembrane</keyword>
<feature type="domain" description="VanZ-like" evidence="2">
    <location>
        <begin position="13"/>
        <end position="149"/>
    </location>
</feature>
<keyword evidence="1" id="KW-1133">Transmembrane helix</keyword>
<protein>
    <submittedName>
        <fullName evidence="3">VanZ-like protein</fullName>
    </submittedName>
</protein>
<dbReference type="Pfam" id="PF04892">
    <property type="entry name" value="VanZ"/>
    <property type="match status" value="1"/>
</dbReference>
<dbReference type="AlphaFoldDB" id="Q12ZI5"/>
<dbReference type="RefSeq" id="WP_011498305.1">
    <property type="nucleotide sequence ID" value="NC_007955.1"/>
</dbReference>
<dbReference type="OrthoDB" id="141778at2157"/>
<dbReference type="PANTHER" id="PTHR28008:SF1">
    <property type="entry name" value="DOMAIN PROTEIN, PUTATIVE (AFU_ORTHOLOGUE AFUA_3G10980)-RELATED"/>
    <property type="match status" value="1"/>
</dbReference>
<organism evidence="3 4">
    <name type="scientific">Methanococcoides burtonii (strain DSM 6242 / NBRC 107633 / OCM 468 / ACE-M)</name>
    <dbReference type="NCBI Taxonomy" id="259564"/>
    <lineage>
        <taxon>Archaea</taxon>
        <taxon>Methanobacteriati</taxon>
        <taxon>Methanobacteriota</taxon>
        <taxon>Stenosarchaea group</taxon>
        <taxon>Methanomicrobia</taxon>
        <taxon>Methanosarcinales</taxon>
        <taxon>Methanosarcinaceae</taxon>
        <taxon>Methanococcoides</taxon>
    </lineage>
</organism>
<evidence type="ECO:0000313" key="4">
    <source>
        <dbReference type="Proteomes" id="UP000001979"/>
    </source>
</evidence>
<feature type="transmembrane region" description="Helical" evidence="1">
    <location>
        <begin position="72"/>
        <end position="89"/>
    </location>
</feature>
<keyword evidence="4" id="KW-1185">Reference proteome</keyword>
<dbReference type="GeneID" id="25393115"/>
<dbReference type="KEGG" id="mbu:Mbur_0123"/>
<sequence length="165" mass="18559">MADTQKVVFRILVAFSLLYAGFIFYLSAQSSIELPSSSSIPFYDLLLDSVKNSNIPYLVDIAHYSIDNFDKVAHMVLYFGLGILLHVTFRHSDNLKLKKYAPIFAILIGITYGITDEIHQMYVPGRASSFNDLVADGIGIALAQIVFWVVILKSVFFRKKGKKTQ</sequence>
<feature type="transmembrane region" description="Helical" evidence="1">
    <location>
        <begin position="101"/>
        <end position="122"/>
    </location>
</feature>
<dbReference type="EMBL" id="CP000300">
    <property type="protein sequence ID" value="ABE51141.1"/>
    <property type="molecule type" value="Genomic_DNA"/>
</dbReference>
<evidence type="ECO:0000313" key="3">
    <source>
        <dbReference type="EMBL" id="ABE51141.1"/>
    </source>
</evidence>
<dbReference type="NCBIfam" id="NF037970">
    <property type="entry name" value="vanZ_1"/>
    <property type="match status" value="1"/>
</dbReference>